<dbReference type="EMBL" id="JANEYG010000052">
    <property type="protein sequence ID" value="KAJ8915527.1"/>
    <property type="molecule type" value="Genomic_DNA"/>
</dbReference>
<name>A0AAV8VME0_9CUCU</name>
<dbReference type="Proteomes" id="UP001159042">
    <property type="component" value="Unassembled WGS sequence"/>
</dbReference>
<dbReference type="AlphaFoldDB" id="A0AAV8VME0"/>
<sequence>MILNPFDDKRVLNSKSTDTKPWGYERISEDADDLPNKRICIREMYICLHYASVGVYNDFIKRCIIQGYYDEETYKLLKSILEEVVIPDKAFEWLTEYGIIPSCQTIELLMDKKMELDQFVHGVLAMCQKEGHENITIKQLNDIVATLHPEIKISFKIYLFELLLEGKYYPYLKNTVLPLKNISNNYKTINKTIDNAMGKAAYYARSGTLSKLYTLQESKKLQWKFQLILNMLMFLNGFRIM</sequence>
<organism evidence="1 2">
    <name type="scientific">Exocentrus adspersus</name>
    <dbReference type="NCBI Taxonomy" id="1586481"/>
    <lineage>
        <taxon>Eukaryota</taxon>
        <taxon>Metazoa</taxon>
        <taxon>Ecdysozoa</taxon>
        <taxon>Arthropoda</taxon>
        <taxon>Hexapoda</taxon>
        <taxon>Insecta</taxon>
        <taxon>Pterygota</taxon>
        <taxon>Neoptera</taxon>
        <taxon>Endopterygota</taxon>
        <taxon>Coleoptera</taxon>
        <taxon>Polyphaga</taxon>
        <taxon>Cucujiformia</taxon>
        <taxon>Chrysomeloidea</taxon>
        <taxon>Cerambycidae</taxon>
        <taxon>Lamiinae</taxon>
        <taxon>Acanthocinini</taxon>
        <taxon>Exocentrus</taxon>
    </lineage>
</organism>
<proteinExistence type="predicted"/>
<evidence type="ECO:0000313" key="1">
    <source>
        <dbReference type="EMBL" id="KAJ8915527.1"/>
    </source>
</evidence>
<protein>
    <submittedName>
        <fullName evidence="1">Uncharacterized protein</fullName>
    </submittedName>
</protein>
<reference evidence="1 2" key="1">
    <citation type="journal article" date="2023" name="Insect Mol. Biol.">
        <title>Genome sequencing provides insights into the evolution of gene families encoding plant cell wall-degrading enzymes in longhorned beetles.</title>
        <authorList>
            <person name="Shin N.R."/>
            <person name="Okamura Y."/>
            <person name="Kirsch R."/>
            <person name="Pauchet Y."/>
        </authorList>
    </citation>
    <scope>NUCLEOTIDE SEQUENCE [LARGE SCALE GENOMIC DNA]</scope>
    <source>
        <strain evidence="1">EAD_L_NR</strain>
    </source>
</reference>
<comment type="caution">
    <text evidence="1">The sequence shown here is derived from an EMBL/GenBank/DDBJ whole genome shotgun (WGS) entry which is preliminary data.</text>
</comment>
<evidence type="ECO:0000313" key="2">
    <source>
        <dbReference type="Proteomes" id="UP001159042"/>
    </source>
</evidence>
<gene>
    <name evidence="1" type="ORF">NQ315_012408</name>
</gene>
<accession>A0AAV8VME0</accession>
<keyword evidence="2" id="KW-1185">Reference proteome</keyword>